<protein>
    <submittedName>
        <fullName evidence="1">Uncharacterized protein</fullName>
    </submittedName>
</protein>
<accession>A0A2S7ERJ8</accession>
<comment type="caution">
    <text evidence="1">The sequence shown here is derived from an EMBL/GenBank/DDBJ whole genome shotgun (WGS) entry which is preliminary data.</text>
</comment>
<sequence length="215" mass="24210">MVCGTVGNITMKFPTQYTFLGVTYAGVDYWKGQGHPNKMKWCDDRLLEASLSVTWPELAPAGGQSWYTSEDPRYITISVGENGSPDPNEAMVRSLENYSGDGLEPAVPRAADEIDAFKTWSDRMGLYMIDANTFSPANRRRVFWDKSKDGSISVLIVCRINTATGSSRCNQKSFDKERGVWLTMSYRAPLLSMWRDISKSSVELVDKLTIRHKDK</sequence>
<keyword evidence="2" id="KW-1185">Reference proteome</keyword>
<dbReference type="AlphaFoldDB" id="A0A2S7ERJ8"/>
<proteinExistence type="predicted"/>
<name>A0A2S7ERJ8_9XANT</name>
<gene>
    <name evidence="1" type="ORF">XhyaCFBP1156_17640</name>
</gene>
<dbReference type="EMBL" id="MDEG01000023">
    <property type="protein sequence ID" value="PPU95731.1"/>
    <property type="molecule type" value="Genomic_DNA"/>
</dbReference>
<evidence type="ECO:0000313" key="2">
    <source>
        <dbReference type="Proteomes" id="UP000238261"/>
    </source>
</evidence>
<reference evidence="2" key="1">
    <citation type="submission" date="2016-08" db="EMBL/GenBank/DDBJ databases">
        <authorList>
            <person name="Merda D."/>
            <person name="Briand M."/>
            <person name="Taghouti G."/>
            <person name="Carrere S."/>
            <person name="Gouzy J."/>
            <person name="Portier P."/>
            <person name="Jacques M.-A."/>
            <person name="Fischer-Le Saux M."/>
        </authorList>
    </citation>
    <scope>NUCLEOTIDE SEQUENCE [LARGE SCALE GENOMIC DNA]</scope>
    <source>
        <strain evidence="2">CFBP1156</strain>
    </source>
</reference>
<evidence type="ECO:0000313" key="1">
    <source>
        <dbReference type="EMBL" id="PPU95731.1"/>
    </source>
</evidence>
<dbReference type="Proteomes" id="UP000238261">
    <property type="component" value="Unassembled WGS sequence"/>
</dbReference>
<organism evidence="1 2">
    <name type="scientific">Xanthomonas hyacinthi</name>
    <dbReference type="NCBI Taxonomy" id="56455"/>
    <lineage>
        <taxon>Bacteria</taxon>
        <taxon>Pseudomonadati</taxon>
        <taxon>Pseudomonadota</taxon>
        <taxon>Gammaproteobacteria</taxon>
        <taxon>Lysobacterales</taxon>
        <taxon>Lysobacteraceae</taxon>
        <taxon>Xanthomonas</taxon>
    </lineage>
</organism>